<evidence type="ECO:0008006" key="4">
    <source>
        <dbReference type="Google" id="ProtNLM"/>
    </source>
</evidence>
<name>A0A8K0DXD8_9ROSA</name>
<feature type="compositionally biased region" description="Basic residues" evidence="1">
    <location>
        <begin position="93"/>
        <end position="102"/>
    </location>
</feature>
<evidence type="ECO:0000256" key="1">
    <source>
        <dbReference type="SAM" id="MobiDB-lite"/>
    </source>
</evidence>
<keyword evidence="3" id="KW-1185">Reference proteome</keyword>
<evidence type="ECO:0000313" key="2">
    <source>
        <dbReference type="EMBL" id="KAF3435989.1"/>
    </source>
</evidence>
<reference evidence="2" key="1">
    <citation type="submission" date="2020-03" db="EMBL/GenBank/DDBJ databases">
        <title>A high-quality chromosome-level genome assembly of a woody plant with both climbing and erect habits, Rhamnella rubrinervis.</title>
        <authorList>
            <person name="Lu Z."/>
            <person name="Yang Y."/>
            <person name="Zhu X."/>
            <person name="Sun Y."/>
        </authorList>
    </citation>
    <scope>NUCLEOTIDE SEQUENCE</scope>
    <source>
        <strain evidence="2">BYM</strain>
        <tissue evidence="2">Leaf</tissue>
    </source>
</reference>
<protein>
    <recommendedName>
        <fullName evidence="4">Phototropic-responsive NPH3 family protein</fullName>
    </recommendedName>
</protein>
<proteinExistence type="predicted"/>
<sequence length="286" mass="32149">MVSMAAEEGVVKLVHRGRHVEILKEPITASEVMAKNPRHFITRPDVFEYPWIVVKPESVLTPGRVYFVVPHRTIYDLTKASGHFNQPLSPSRRPSHYSRTRHRSSDPPPTKLANPSPTVACPGMTPKHLWKSRGLISCASVAVSPMEVPRCRSVRGPYKKRYSPVESCSEVVKSSECRNSNREFKGQPLIDIMTEYRTYRANEETSGSVDNLFMSAEETETVVVDGDSSQSISSAYHEQPTAVLKSCLGKPDSVRKSLSLRVTFALPNVDVWLQRRAKKSSKWINI</sequence>
<dbReference type="EMBL" id="VOIH02000010">
    <property type="protein sequence ID" value="KAF3435989.1"/>
    <property type="molecule type" value="Genomic_DNA"/>
</dbReference>
<dbReference type="InterPro" id="IPR025322">
    <property type="entry name" value="PADRE_dom"/>
</dbReference>
<evidence type="ECO:0000313" key="3">
    <source>
        <dbReference type="Proteomes" id="UP000796880"/>
    </source>
</evidence>
<feature type="region of interest" description="Disordered" evidence="1">
    <location>
        <begin position="83"/>
        <end position="117"/>
    </location>
</feature>
<dbReference type="AlphaFoldDB" id="A0A8K0DXD8"/>
<dbReference type="OrthoDB" id="839271at2759"/>
<organism evidence="2 3">
    <name type="scientific">Rhamnella rubrinervis</name>
    <dbReference type="NCBI Taxonomy" id="2594499"/>
    <lineage>
        <taxon>Eukaryota</taxon>
        <taxon>Viridiplantae</taxon>
        <taxon>Streptophyta</taxon>
        <taxon>Embryophyta</taxon>
        <taxon>Tracheophyta</taxon>
        <taxon>Spermatophyta</taxon>
        <taxon>Magnoliopsida</taxon>
        <taxon>eudicotyledons</taxon>
        <taxon>Gunneridae</taxon>
        <taxon>Pentapetalae</taxon>
        <taxon>rosids</taxon>
        <taxon>fabids</taxon>
        <taxon>Rosales</taxon>
        <taxon>Rhamnaceae</taxon>
        <taxon>rhamnoid group</taxon>
        <taxon>Rhamneae</taxon>
        <taxon>Rhamnella</taxon>
    </lineage>
</organism>
<accession>A0A8K0DXD8</accession>
<dbReference type="PANTHER" id="PTHR33052">
    <property type="entry name" value="DUF4228 DOMAIN PROTEIN-RELATED"/>
    <property type="match status" value="1"/>
</dbReference>
<gene>
    <name evidence="2" type="ORF">FNV43_RR23081</name>
</gene>
<dbReference type="Pfam" id="PF14009">
    <property type="entry name" value="PADRE"/>
    <property type="match status" value="1"/>
</dbReference>
<comment type="caution">
    <text evidence="2">The sequence shown here is derived from an EMBL/GenBank/DDBJ whole genome shotgun (WGS) entry which is preliminary data.</text>
</comment>
<dbReference type="Proteomes" id="UP000796880">
    <property type="component" value="Unassembled WGS sequence"/>
</dbReference>